<dbReference type="AlphaFoldDB" id="A0A0N4UEG0"/>
<accession>A0A0N4UEG0</accession>
<name>A0A0N4UEG0_DRAME</name>
<dbReference type="EMBL" id="UYYG01001180">
    <property type="protein sequence ID" value="VDN59385.1"/>
    <property type="molecule type" value="Genomic_DNA"/>
</dbReference>
<reference evidence="2 4" key="2">
    <citation type="submission" date="2018-11" db="EMBL/GenBank/DDBJ databases">
        <authorList>
            <consortium name="Pathogen Informatics"/>
        </authorList>
    </citation>
    <scope>NUCLEOTIDE SEQUENCE [LARGE SCALE GENOMIC DNA]</scope>
</reference>
<evidence type="ECO:0000313" key="2">
    <source>
        <dbReference type="EMBL" id="VDN59385.1"/>
    </source>
</evidence>
<proteinExistence type="predicted"/>
<evidence type="ECO:0000313" key="3">
    <source>
        <dbReference type="Proteomes" id="UP000038040"/>
    </source>
</evidence>
<evidence type="ECO:0000313" key="5">
    <source>
        <dbReference type="WBParaSite" id="DME_0000576501-mRNA-1"/>
    </source>
</evidence>
<evidence type="ECO:0000256" key="1">
    <source>
        <dbReference type="SAM" id="MobiDB-lite"/>
    </source>
</evidence>
<feature type="compositionally biased region" description="Basic and acidic residues" evidence="1">
    <location>
        <begin position="7"/>
        <end position="25"/>
    </location>
</feature>
<organism evidence="3 5">
    <name type="scientific">Dracunculus medinensis</name>
    <name type="common">Guinea worm</name>
    <dbReference type="NCBI Taxonomy" id="318479"/>
    <lineage>
        <taxon>Eukaryota</taxon>
        <taxon>Metazoa</taxon>
        <taxon>Ecdysozoa</taxon>
        <taxon>Nematoda</taxon>
        <taxon>Chromadorea</taxon>
        <taxon>Rhabditida</taxon>
        <taxon>Spirurina</taxon>
        <taxon>Dracunculoidea</taxon>
        <taxon>Dracunculidae</taxon>
        <taxon>Dracunculus</taxon>
    </lineage>
</organism>
<feature type="region of interest" description="Disordered" evidence="1">
    <location>
        <begin position="1"/>
        <end position="27"/>
    </location>
</feature>
<sequence length="147" mass="16938">MSSPSEHQNHQKLQQEHQLQNERQQRQQFQQQQQYLLNFFAAQGAALRNNLCMPNMFPFNWPMTATATVTASPSAAATVTDLPSWNPYMPYLQNGTQVHQESFEDVLKKMVQPKPSVQSSNGWSFYHLFFNLMELNFGASIEKVDIV</sequence>
<protein>
    <submittedName>
        <fullName evidence="5">Fork-head domain-containing protein</fullName>
    </submittedName>
</protein>
<evidence type="ECO:0000313" key="4">
    <source>
        <dbReference type="Proteomes" id="UP000274756"/>
    </source>
</evidence>
<gene>
    <name evidence="2" type="ORF">DME_LOCUS9358</name>
</gene>
<dbReference type="WBParaSite" id="DME_0000576501-mRNA-1">
    <property type="protein sequence ID" value="DME_0000576501-mRNA-1"/>
    <property type="gene ID" value="DME_0000576501"/>
</dbReference>
<reference evidence="5" key="1">
    <citation type="submission" date="2017-02" db="UniProtKB">
        <authorList>
            <consortium name="WormBaseParasite"/>
        </authorList>
    </citation>
    <scope>IDENTIFICATION</scope>
</reference>
<dbReference type="Proteomes" id="UP000274756">
    <property type="component" value="Unassembled WGS sequence"/>
</dbReference>
<keyword evidence="4" id="KW-1185">Reference proteome</keyword>
<dbReference type="Proteomes" id="UP000038040">
    <property type="component" value="Unplaced"/>
</dbReference>